<dbReference type="PATRIC" id="fig|285983.3.peg.1056"/>
<keyword evidence="1" id="KW-0472">Membrane</keyword>
<evidence type="ECO:0000256" key="1">
    <source>
        <dbReference type="SAM" id="Phobius"/>
    </source>
</evidence>
<accession>A0A0D6Z9Q5</accession>
<dbReference type="AlphaFoldDB" id="A0A0D6Z9Q5"/>
<organism evidence="2 3">
    <name type="scientific">Mesobacillus subterraneus</name>
    <dbReference type="NCBI Taxonomy" id="285983"/>
    <lineage>
        <taxon>Bacteria</taxon>
        <taxon>Bacillati</taxon>
        <taxon>Bacillota</taxon>
        <taxon>Bacilli</taxon>
        <taxon>Bacillales</taxon>
        <taxon>Bacillaceae</taxon>
        <taxon>Mesobacillus</taxon>
    </lineage>
</organism>
<keyword evidence="1" id="KW-1133">Transmembrane helix</keyword>
<keyword evidence="1" id="KW-0812">Transmembrane</keyword>
<evidence type="ECO:0000313" key="3">
    <source>
        <dbReference type="Proteomes" id="UP000032512"/>
    </source>
</evidence>
<feature type="transmembrane region" description="Helical" evidence="1">
    <location>
        <begin position="5"/>
        <end position="25"/>
    </location>
</feature>
<dbReference type="Proteomes" id="UP000032512">
    <property type="component" value="Unassembled WGS sequence"/>
</dbReference>
<feature type="transmembrane region" description="Helical" evidence="1">
    <location>
        <begin position="55"/>
        <end position="76"/>
    </location>
</feature>
<sequence>MKKLLLSLFILVNLLFILNFLAGALFSPTNILWAVLFVLEVVVSGVFLSQKSHPLLSVSVLVTGVASLALFFYLYFLSKLLG</sequence>
<feature type="transmembrane region" description="Helical" evidence="1">
    <location>
        <begin position="31"/>
        <end position="48"/>
    </location>
</feature>
<proteinExistence type="predicted"/>
<name>A0A0D6Z9Q5_9BACI</name>
<keyword evidence="3" id="KW-1185">Reference proteome</keyword>
<protein>
    <submittedName>
        <fullName evidence="2">Uncharacterized protein</fullName>
    </submittedName>
</protein>
<dbReference type="EMBL" id="JXIQ01000095">
    <property type="protein sequence ID" value="KIY21751.1"/>
    <property type="molecule type" value="Genomic_DNA"/>
</dbReference>
<gene>
    <name evidence="2" type="ORF">UB32_11920</name>
</gene>
<comment type="caution">
    <text evidence="2">The sequence shown here is derived from an EMBL/GenBank/DDBJ whole genome shotgun (WGS) entry which is preliminary data.</text>
</comment>
<reference evidence="2 3" key="1">
    <citation type="submission" date="2015-01" db="EMBL/GenBank/DDBJ databases">
        <title>Draft genome sequences of the supercritical CO2 tolerant bacteria Bacillus subterraneus MITOT1 and Bacillus cereus MIT0214.</title>
        <authorList>
            <person name="Peet K.C."/>
            <person name="Thompson J.R."/>
        </authorList>
    </citation>
    <scope>NUCLEOTIDE SEQUENCE [LARGE SCALE GENOMIC DNA]</scope>
    <source>
        <strain evidence="2 3">MITOT1</strain>
    </source>
</reference>
<dbReference type="RefSeq" id="WP_044394085.1">
    <property type="nucleotide sequence ID" value="NZ_JXIQ01000095.1"/>
</dbReference>
<evidence type="ECO:0000313" key="2">
    <source>
        <dbReference type="EMBL" id="KIY21751.1"/>
    </source>
</evidence>